<proteinExistence type="predicted"/>
<feature type="region of interest" description="Disordered" evidence="5">
    <location>
        <begin position="363"/>
        <end position="391"/>
    </location>
</feature>
<comment type="caution">
    <text evidence="11">The sequence shown here is derived from an EMBL/GenBank/DDBJ whole genome shotgun (WGS) entry which is preliminary data.</text>
</comment>
<evidence type="ECO:0000313" key="11">
    <source>
        <dbReference type="EMBL" id="VTS77239.1"/>
    </source>
</evidence>
<name>A0A9X9QNL2_STRDY</name>
<dbReference type="NCBIfam" id="TIGR01167">
    <property type="entry name" value="LPXTG_anchor"/>
    <property type="match status" value="1"/>
</dbReference>
<feature type="domain" description="SpaA-like prealbumin fold" evidence="10">
    <location>
        <begin position="395"/>
        <end position="511"/>
    </location>
</feature>
<evidence type="ECO:0000256" key="1">
    <source>
        <dbReference type="ARBA" id="ARBA00022512"/>
    </source>
</evidence>
<evidence type="ECO:0000256" key="3">
    <source>
        <dbReference type="ARBA" id="ARBA00022729"/>
    </source>
</evidence>
<evidence type="ECO:0000259" key="10">
    <source>
        <dbReference type="Pfam" id="PF17802"/>
    </source>
</evidence>
<feature type="compositionally biased region" description="Basic and acidic residues" evidence="5">
    <location>
        <begin position="363"/>
        <end position="376"/>
    </location>
</feature>
<feature type="domain" description="Gram-positive cocci surface proteins LPxTG" evidence="8">
    <location>
        <begin position="532"/>
        <end position="562"/>
    </location>
</feature>
<dbReference type="InterPro" id="IPR048052">
    <property type="entry name" value="FM1-like"/>
</dbReference>
<gene>
    <name evidence="11" type="ORF">NCTC7982_00306</name>
</gene>
<evidence type="ECO:0000256" key="2">
    <source>
        <dbReference type="ARBA" id="ARBA00022525"/>
    </source>
</evidence>
<dbReference type="Pfam" id="PF00746">
    <property type="entry name" value="Gram_pos_anchor"/>
    <property type="match status" value="1"/>
</dbReference>
<dbReference type="NCBIfam" id="TIGR04226">
    <property type="entry name" value="RrgB_K2N_iso_D2"/>
    <property type="match status" value="1"/>
</dbReference>
<keyword evidence="6" id="KW-1133">Transmembrane helix</keyword>
<dbReference type="NCBIfam" id="NF033902">
    <property type="entry name" value="iso_D2_wall_anc"/>
    <property type="match status" value="1"/>
</dbReference>
<evidence type="ECO:0000259" key="9">
    <source>
        <dbReference type="Pfam" id="PF16555"/>
    </source>
</evidence>
<dbReference type="InterPro" id="IPR013783">
    <property type="entry name" value="Ig-like_fold"/>
</dbReference>
<dbReference type="InterPro" id="IPR032364">
    <property type="entry name" value="GramPos_pilinD1_N"/>
</dbReference>
<dbReference type="Pfam" id="PF17802">
    <property type="entry name" value="SpaA"/>
    <property type="match status" value="1"/>
</dbReference>
<evidence type="ECO:0000256" key="7">
    <source>
        <dbReference type="SAM" id="SignalP"/>
    </source>
</evidence>
<dbReference type="Gene3D" id="2.60.40.740">
    <property type="match status" value="1"/>
</dbReference>
<evidence type="ECO:0000256" key="4">
    <source>
        <dbReference type="ARBA" id="ARBA00023088"/>
    </source>
</evidence>
<keyword evidence="4" id="KW-0572">Peptidoglycan-anchor</keyword>
<evidence type="ECO:0000256" key="6">
    <source>
        <dbReference type="SAM" id="Phobius"/>
    </source>
</evidence>
<dbReference type="EMBL" id="CABEIM010000003">
    <property type="protein sequence ID" value="VTS77239.1"/>
    <property type="molecule type" value="Genomic_DNA"/>
</dbReference>
<dbReference type="Pfam" id="PF16555">
    <property type="entry name" value="GramPos_pilinD1"/>
    <property type="match status" value="1"/>
</dbReference>
<dbReference type="Proteomes" id="UP000373301">
    <property type="component" value="Unassembled WGS sequence"/>
</dbReference>
<dbReference type="InterPro" id="IPR041033">
    <property type="entry name" value="SpaA_PFL_dom_1"/>
</dbReference>
<dbReference type="AlphaFoldDB" id="A0A9X9QNL2"/>
<dbReference type="InterPro" id="IPR026466">
    <property type="entry name" value="Fim_isopep_form_D2_dom"/>
</dbReference>
<evidence type="ECO:0000259" key="8">
    <source>
        <dbReference type="Pfam" id="PF00746"/>
    </source>
</evidence>
<feature type="transmembrane region" description="Helical" evidence="6">
    <location>
        <begin position="543"/>
        <end position="562"/>
    </location>
</feature>
<feature type="chain" id="PRO_5040940905" evidence="7">
    <location>
        <begin position="19"/>
        <end position="572"/>
    </location>
</feature>
<accession>A0A9X9QNL2</accession>
<dbReference type="Gene3D" id="2.60.40.10">
    <property type="entry name" value="Immunoglobulins"/>
    <property type="match status" value="2"/>
</dbReference>
<keyword evidence="2" id="KW-0964">Secreted</keyword>
<feature type="domain" description="Gram-positive pilin subunit D1 N-terminal" evidence="9">
    <location>
        <begin position="51"/>
        <end position="211"/>
    </location>
</feature>
<keyword evidence="1" id="KW-0134">Cell wall</keyword>
<organism evidence="11 12">
    <name type="scientific">Streptococcus dysgalactiae</name>
    <dbReference type="NCBI Taxonomy" id="1334"/>
    <lineage>
        <taxon>Bacteria</taxon>
        <taxon>Bacillati</taxon>
        <taxon>Bacillota</taxon>
        <taxon>Bacilli</taxon>
        <taxon>Lactobacillales</taxon>
        <taxon>Streptococcaceae</taxon>
        <taxon>Streptococcus</taxon>
    </lineage>
</organism>
<sequence>MKLSKKLLYSAVVLATVAGPTVSPVAQFATSGIVVRAEDTLQSRTSSVVPSKTDIIITKLQADDYNDEIKPDGKKNPDGLPITDIQSLGTAVKPLANVTFVAYKLPSSISSAQIETLKTKKTVADVEAFLKTIQADIKKTKLSKTQENGETTFSVNKEDNGKYFVVEDLTAEGTPTTISSAYAVPFLLDVPMSTSDGSGYLTKVNIYPKNVTGETPKTGKDVNKLGENHASYNIGDAISWFIKGTVPKNIESYEHYEFKDTIDDKLDFVQVKEVKYGDQTLVVNEDYKVTLPTAENQKLLKVTLTDTGIKKIAKLYPSRTLVSDSEIADIDKNTGEKPFLQVEFITKINKNAVLGKPIDNKATIEFDNKPDNDKKPVPTPPSDEPDVQTGGKLFKKVGSDKAGEALAGAEFELQDESGVVVNWTDELLAANTDATMFAGKREVGQPIVLKSTGQTFGIRGLAYVATEPKADAPGQETVKTSSKTYKLKEIKAPAGYVIQEAPVVFEVNQTSYNKEPMTIQQDQSNAEPDVITNNKRPSIPNTGGIGTAIFVAIGAAVMAFAAKGMKRRTEEN</sequence>
<keyword evidence="6" id="KW-0812">Transmembrane</keyword>
<keyword evidence="3 7" id="KW-0732">Signal</keyword>
<dbReference type="InterPro" id="IPR019931">
    <property type="entry name" value="LPXTG_anchor"/>
</dbReference>
<evidence type="ECO:0000313" key="12">
    <source>
        <dbReference type="Proteomes" id="UP000373301"/>
    </source>
</evidence>
<feature type="signal peptide" evidence="7">
    <location>
        <begin position="1"/>
        <end position="18"/>
    </location>
</feature>
<reference evidence="11 12" key="1">
    <citation type="submission" date="2019-05" db="EMBL/GenBank/DDBJ databases">
        <authorList>
            <consortium name="Pathogen Informatics"/>
        </authorList>
    </citation>
    <scope>NUCLEOTIDE SEQUENCE [LARGE SCALE GENOMIC DNA]</scope>
    <source>
        <strain evidence="11 12">NCTC7982</strain>
    </source>
</reference>
<protein>
    <submittedName>
        <fullName evidence="11">Cell wall surface anchor family protein</fullName>
    </submittedName>
</protein>
<keyword evidence="6" id="KW-0472">Membrane</keyword>
<dbReference type="RefSeq" id="WP_143934826.1">
    <property type="nucleotide sequence ID" value="NZ_CABEIM010000003.1"/>
</dbReference>
<evidence type="ECO:0000256" key="5">
    <source>
        <dbReference type="SAM" id="MobiDB-lite"/>
    </source>
</evidence>